<evidence type="ECO:0000313" key="1">
    <source>
        <dbReference type="EMBL" id="GAA2637159.1"/>
    </source>
</evidence>
<dbReference type="RefSeq" id="WP_344391018.1">
    <property type="nucleotide sequence ID" value="NZ_BAAASJ010000033.1"/>
</dbReference>
<protein>
    <submittedName>
        <fullName evidence="1">Uncharacterized protein</fullName>
    </submittedName>
</protein>
<reference evidence="1 2" key="1">
    <citation type="journal article" date="2019" name="Int. J. Syst. Evol. Microbiol.">
        <title>The Global Catalogue of Microorganisms (GCM) 10K type strain sequencing project: providing services to taxonomists for standard genome sequencing and annotation.</title>
        <authorList>
            <consortium name="The Broad Institute Genomics Platform"/>
            <consortium name="The Broad Institute Genome Sequencing Center for Infectious Disease"/>
            <person name="Wu L."/>
            <person name="Ma J."/>
        </authorList>
    </citation>
    <scope>NUCLEOTIDE SEQUENCE [LARGE SCALE GENOMIC DNA]</scope>
    <source>
        <strain evidence="1 2">JCM 4524</strain>
    </source>
</reference>
<name>A0ABN3QWC5_9ACTN</name>
<organism evidence="1 2">
    <name type="scientific">Streptomyces vastus</name>
    <dbReference type="NCBI Taxonomy" id="285451"/>
    <lineage>
        <taxon>Bacteria</taxon>
        <taxon>Bacillati</taxon>
        <taxon>Actinomycetota</taxon>
        <taxon>Actinomycetes</taxon>
        <taxon>Kitasatosporales</taxon>
        <taxon>Streptomycetaceae</taxon>
        <taxon>Streptomyces</taxon>
    </lineage>
</organism>
<dbReference type="EMBL" id="BAAASJ010000033">
    <property type="protein sequence ID" value="GAA2637159.1"/>
    <property type="molecule type" value="Genomic_DNA"/>
</dbReference>
<accession>A0ABN3QWC5</accession>
<gene>
    <name evidence="1" type="ORF">GCM10010307_34500</name>
</gene>
<comment type="caution">
    <text evidence="1">The sequence shown here is derived from an EMBL/GenBank/DDBJ whole genome shotgun (WGS) entry which is preliminary data.</text>
</comment>
<dbReference type="PROSITE" id="PS51257">
    <property type="entry name" value="PROKAR_LIPOPROTEIN"/>
    <property type="match status" value="1"/>
</dbReference>
<proteinExistence type="predicted"/>
<sequence length="128" mass="13963">MSNRIRPGLARALVHAAVLFLACLLRVLVPVPASDVVRRPPGYRLLVAGAEIPALPPYLLRSRRTATAPARRPASRVRPYLIAHEQRMRRRALVLALDGIDVGPQVIHGHRIGEPVGRRMTVPVGVAA</sequence>
<dbReference type="Proteomes" id="UP001500151">
    <property type="component" value="Unassembled WGS sequence"/>
</dbReference>
<keyword evidence="2" id="KW-1185">Reference proteome</keyword>
<evidence type="ECO:0000313" key="2">
    <source>
        <dbReference type="Proteomes" id="UP001500151"/>
    </source>
</evidence>